<dbReference type="CDD" id="cd00086">
    <property type="entry name" value="homeodomain"/>
    <property type="match status" value="1"/>
</dbReference>
<dbReference type="Gene3D" id="1.10.10.60">
    <property type="entry name" value="Homeodomain-like"/>
    <property type="match status" value="1"/>
</dbReference>
<dbReference type="OrthoDB" id="3225452at2759"/>
<evidence type="ECO:0000256" key="3">
    <source>
        <dbReference type="ARBA" id="ARBA00023155"/>
    </source>
</evidence>
<keyword evidence="2 5" id="KW-0238">DNA-binding</keyword>
<dbReference type="InterPro" id="IPR001356">
    <property type="entry name" value="HD"/>
</dbReference>
<evidence type="ECO:0000256" key="7">
    <source>
        <dbReference type="SAM" id="MobiDB-lite"/>
    </source>
</evidence>
<protein>
    <submittedName>
        <fullName evidence="9">Paired box protein Pax-6</fullName>
    </submittedName>
</protein>
<dbReference type="GO" id="GO:0000981">
    <property type="term" value="F:DNA-binding transcription factor activity, RNA polymerase II-specific"/>
    <property type="evidence" value="ECO:0007669"/>
    <property type="project" value="InterPro"/>
</dbReference>
<dbReference type="InterPro" id="IPR050649">
    <property type="entry name" value="Paired_Homeobox_TFs"/>
</dbReference>
<dbReference type="Proteomes" id="UP000440578">
    <property type="component" value="Unassembled WGS sequence"/>
</dbReference>
<organism evidence="9 10">
    <name type="scientific">Amphibalanus amphitrite</name>
    <name type="common">Striped barnacle</name>
    <name type="synonym">Balanus amphitrite</name>
    <dbReference type="NCBI Taxonomy" id="1232801"/>
    <lineage>
        <taxon>Eukaryota</taxon>
        <taxon>Metazoa</taxon>
        <taxon>Ecdysozoa</taxon>
        <taxon>Arthropoda</taxon>
        <taxon>Crustacea</taxon>
        <taxon>Multicrustacea</taxon>
        <taxon>Cirripedia</taxon>
        <taxon>Thoracica</taxon>
        <taxon>Thoracicalcarea</taxon>
        <taxon>Balanomorpha</taxon>
        <taxon>Balanoidea</taxon>
        <taxon>Balanidae</taxon>
        <taxon>Amphibalaninae</taxon>
        <taxon>Amphibalanus</taxon>
    </lineage>
</organism>
<evidence type="ECO:0000259" key="8">
    <source>
        <dbReference type="PROSITE" id="PS50071"/>
    </source>
</evidence>
<feature type="region of interest" description="Disordered" evidence="7">
    <location>
        <begin position="72"/>
        <end position="114"/>
    </location>
</feature>
<dbReference type="SUPFAM" id="SSF46689">
    <property type="entry name" value="Homeodomain-like"/>
    <property type="match status" value="1"/>
</dbReference>
<sequence>MRRFCWEQTLIGVRVLTQAPCATEFERTHYPDVFARERLAEKIGLPEARIQVWFSNRRAKWRREEKLRNQRRGIDSVGAMPHHASPGGRLPSQPGFNSMYPSIPQPISMADTYR</sequence>
<proteinExistence type="predicted"/>
<dbReference type="InterPro" id="IPR009057">
    <property type="entry name" value="Homeodomain-like_sf"/>
</dbReference>
<feature type="DNA-binding region" description="Homeobox" evidence="5">
    <location>
        <begin position="26"/>
        <end position="65"/>
    </location>
</feature>
<dbReference type="AlphaFoldDB" id="A0A6A4VR66"/>
<evidence type="ECO:0000313" key="10">
    <source>
        <dbReference type="Proteomes" id="UP000440578"/>
    </source>
</evidence>
<dbReference type="PANTHER" id="PTHR24329">
    <property type="entry name" value="HOMEOBOX PROTEIN ARISTALESS"/>
    <property type="match status" value="1"/>
</dbReference>
<keyword evidence="10" id="KW-1185">Reference proteome</keyword>
<dbReference type="InterPro" id="IPR017970">
    <property type="entry name" value="Homeobox_CS"/>
</dbReference>
<dbReference type="Pfam" id="PF00046">
    <property type="entry name" value="Homeodomain"/>
    <property type="match status" value="1"/>
</dbReference>
<dbReference type="EMBL" id="VIIS01001543">
    <property type="protein sequence ID" value="KAF0296705.1"/>
    <property type="molecule type" value="Genomic_DNA"/>
</dbReference>
<evidence type="ECO:0000313" key="9">
    <source>
        <dbReference type="EMBL" id="KAF0296705.1"/>
    </source>
</evidence>
<dbReference type="GO" id="GO:0000977">
    <property type="term" value="F:RNA polymerase II transcription regulatory region sequence-specific DNA binding"/>
    <property type="evidence" value="ECO:0007669"/>
    <property type="project" value="TreeGrafter"/>
</dbReference>
<gene>
    <name evidence="9" type="primary">PAX6</name>
    <name evidence="9" type="ORF">FJT64_005859</name>
</gene>
<evidence type="ECO:0000256" key="1">
    <source>
        <dbReference type="ARBA" id="ARBA00004123"/>
    </source>
</evidence>
<evidence type="ECO:0000256" key="2">
    <source>
        <dbReference type="ARBA" id="ARBA00023125"/>
    </source>
</evidence>
<comment type="subcellular location">
    <subcellularLocation>
        <location evidence="1 5 6">Nucleus</location>
    </subcellularLocation>
</comment>
<reference evidence="9 10" key="1">
    <citation type="submission" date="2019-07" db="EMBL/GenBank/DDBJ databases">
        <title>Draft genome assembly of a fouling barnacle, Amphibalanus amphitrite (Darwin, 1854): The first reference genome for Thecostraca.</title>
        <authorList>
            <person name="Kim W."/>
        </authorList>
    </citation>
    <scope>NUCLEOTIDE SEQUENCE [LARGE SCALE GENOMIC DNA]</scope>
    <source>
        <strain evidence="9">SNU_AA5</strain>
        <tissue evidence="9">Soma without cirri and trophi</tissue>
    </source>
</reference>
<accession>A0A6A4VR66</accession>
<keyword evidence="4 5" id="KW-0539">Nucleus</keyword>
<dbReference type="GO" id="GO:0005634">
    <property type="term" value="C:nucleus"/>
    <property type="evidence" value="ECO:0007669"/>
    <property type="project" value="UniProtKB-SubCell"/>
</dbReference>
<dbReference type="FunFam" id="1.10.10.60:FF:000679">
    <property type="entry name" value="Homeobox protein aristaless"/>
    <property type="match status" value="1"/>
</dbReference>
<evidence type="ECO:0000256" key="6">
    <source>
        <dbReference type="RuleBase" id="RU000682"/>
    </source>
</evidence>
<dbReference type="PROSITE" id="PS50071">
    <property type="entry name" value="HOMEOBOX_2"/>
    <property type="match status" value="1"/>
</dbReference>
<dbReference type="PROSITE" id="PS00027">
    <property type="entry name" value="HOMEOBOX_1"/>
    <property type="match status" value="1"/>
</dbReference>
<keyword evidence="3 5" id="KW-0371">Homeobox</keyword>
<dbReference type="PANTHER" id="PTHR24329:SF543">
    <property type="entry name" value="FI01017P-RELATED"/>
    <property type="match status" value="1"/>
</dbReference>
<name>A0A6A4VR66_AMPAM</name>
<evidence type="ECO:0000256" key="5">
    <source>
        <dbReference type="PROSITE-ProRule" id="PRU00108"/>
    </source>
</evidence>
<feature type="domain" description="Homeobox" evidence="8">
    <location>
        <begin position="24"/>
        <end position="64"/>
    </location>
</feature>
<evidence type="ECO:0000256" key="4">
    <source>
        <dbReference type="ARBA" id="ARBA00023242"/>
    </source>
</evidence>
<comment type="caution">
    <text evidence="9">The sequence shown here is derived from an EMBL/GenBank/DDBJ whole genome shotgun (WGS) entry which is preliminary data.</text>
</comment>
<dbReference type="SMART" id="SM00389">
    <property type="entry name" value="HOX"/>
    <property type="match status" value="1"/>
</dbReference>
<dbReference type="PRINTS" id="PR00031">
    <property type="entry name" value="HTHREPRESSR"/>
</dbReference>
<dbReference type="InterPro" id="IPR000047">
    <property type="entry name" value="HTH_motif"/>
</dbReference>